<feature type="region of interest" description="Disordered" evidence="2">
    <location>
        <begin position="54"/>
        <end position="96"/>
    </location>
</feature>
<keyword evidence="1" id="KW-0175">Coiled coil</keyword>
<comment type="caution">
    <text evidence="3">The sequence shown here is derived from an EMBL/GenBank/DDBJ whole genome shotgun (WGS) entry which is preliminary data.</text>
</comment>
<keyword evidence="4" id="KW-1185">Reference proteome</keyword>
<dbReference type="Proteomes" id="UP001189429">
    <property type="component" value="Unassembled WGS sequence"/>
</dbReference>
<proteinExistence type="predicted"/>
<accession>A0ABN9SG77</accession>
<evidence type="ECO:0000313" key="4">
    <source>
        <dbReference type="Proteomes" id="UP001189429"/>
    </source>
</evidence>
<evidence type="ECO:0000313" key="3">
    <source>
        <dbReference type="EMBL" id="CAK0828955.1"/>
    </source>
</evidence>
<name>A0ABN9SG77_9DINO</name>
<dbReference type="EMBL" id="CAUYUJ010010269">
    <property type="protein sequence ID" value="CAK0828955.1"/>
    <property type="molecule type" value="Genomic_DNA"/>
</dbReference>
<evidence type="ECO:0000256" key="1">
    <source>
        <dbReference type="SAM" id="Coils"/>
    </source>
</evidence>
<feature type="compositionally biased region" description="Basic and acidic residues" evidence="2">
    <location>
        <begin position="66"/>
        <end position="75"/>
    </location>
</feature>
<evidence type="ECO:0000256" key="2">
    <source>
        <dbReference type="SAM" id="MobiDB-lite"/>
    </source>
</evidence>
<gene>
    <name evidence="3" type="ORF">PCOR1329_LOCUS28047</name>
</gene>
<organism evidence="3 4">
    <name type="scientific">Prorocentrum cordatum</name>
    <dbReference type="NCBI Taxonomy" id="2364126"/>
    <lineage>
        <taxon>Eukaryota</taxon>
        <taxon>Sar</taxon>
        <taxon>Alveolata</taxon>
        <taxon>Dinophyceae</taxon>
        <taxon>Prorocentrales</taxon>
        <taxon>Prorocentraceae</taxon>
        <taxon>Prorocentrum</taxon>
    </lineage>
</organism>
<feature type="coiled-coil region" evidence="1">
    <location>
        <begin position="4"/>
        <end position="52"/>
    </location>
</feature>
<protein>
    <submittedName>
        <fullName evidence="3">Uncharacterized protein</fullName>
    </submittedName>
</protein>
<sequence>MESIRRFESERRAWEAMREDLERRVREADEHREALEAEKWDAEHRLGQLTMEVDALRRAGAAPPRPRPDPARGSRPEPTAAAEELRDELLQARERAAAAERGRGALQAELDRLRWAEAAAAAAGPPGSARLRGELLEARRELEQRQRDAIGLEDDLLRLREQLNAEKEKVLELKRAAQSRRAAWQEELGKITDELGAAERLQGEVDSLRADSARWRRALERANGRAEALQSELRQARAGQSGAGELALQEGPAGDRGLLPPAAESSSELRERERRTSHLLGLFLQHARGPAQRLRRSCRCLVDAGAAGGEPRLRQVPPIFEADVRHLQDGLVKMVDLLRYLADVHDAMGRQATPSTSAASEPPSEQALAGASIASKLEDTVSYAANWLRLGIA</sequence>
<reference evidence="3" key="1">
    <citation type="submission" date="2023-10" db="EMBL/GenBank/DDBJ databases">
        <authorList>
            <person name="Chen Y."/>
            <person name="Shah S."/>
            <person name="Dougan E. K."/>
            <person name="Thang M."/>
            <person name="Chan C."/>
        </authorList>
    </citation>
    <scope>NUCLEOTIDE SEQUENCE [LARGE SCALE GENOMIC DNA]</scope>
</reference>
<feature type="compositionally biased region" description="Basic and acidic residues" evidence="2">
    <location>
        <begin position="83"/>
        <end position="96"/>
    </location>
</feature>
<feature type="region of interest" description="Disordered" evidence="2">
    <location>
        <begin position="230"/>
        <end position="271"/>
    </location>
</feature>